<keyword evidence="2" id="KW-1185">Reference proteome</keyword>
<accession>A0ABX3AGP7</accession>
<reference evidence="1 2" key="1">
    <citation type="submission" date="2016-08" db="EMBL/GenBank/DDBJ databases">
        <title>Characterization of Isolates of Eisenbergiella tayi Derived from Blood Cultures, Using Whole Genome Sequencing.</title>
        <authorList>
            <person name="Bernier A.-M."/>
            <person name="Burdz T."/>
            <person name="Wiebe D."/>
            <person name="Bernard K."/>
        </authorList>
    </citation>
    <scope>NUCLEOTIDE SEQUENCE [LARGE SCALE GENOMIC DNA]</scope>
    <source>
        <strain evidence="1 2">NML120146</strain>
    </source>
</reference>
<evidence type="ECO:0000313" key="2">
    <source>
        <dbReference type="Proteomes" id="UP000094869"/>
    </source>
</evidence>
<comment type="caution">
    <text evidence="1">The sequence shown here is derived from an EMBL/GenBank/DDBJ whole genome shotgun (WGS) entry which is preliminary data.</text>
</comment>
<name>A0ABX3AGP7_9FIRM</name>
<sequence length="86" mass="9552">MFLNVPFRRESANAAKLLIQASEAPEFVRQAAKGGSLPAERNIKKHHRFFPWIRKHICGCPGRETGRRQGRAGEACGGDFFTGGRV</sequence>
<dbReference type="EMBL" id="MEHD01000025">
    <property type="protein sequence ID" value="ODR54814.1"/>
    <property type="molecule type" value="Genomic_DNA"/>
</dbReference>
<protein>
    <submittedName>
        <fullName evidence="1">Uncharacterized protein</fullName>
    </submittedName>
</protein>
<organism evidence="1 2">
    <name type="scientific">Eisenbergiella tayi</name>
    <dbReference type="NCBI Taxonomy" id="1432052"/>
    <lineage>
        <taxon>Bacteria</taxon>
        <taxon>Bacillati</taxon>
        <taxon>Bacillota</taxon>
        <taxon>Clostridia</taxon>
        <taxon>Lachnospirales</taxon>
        <taxon>Lachnospiraceae</taxon>
        <taxon>Eisenbergiella</taxon>
    </lineage>
</organism>
<proteinExistence type="predicted"/>
<evidence type="ECO:0000313" key="1">
    <source>
        <dbReference type="EMBL" id="ODR54814.1"/>
    </source>
</evidence>
<dbReference type="Proteomes" id="UP000094869">
    <property type="component" value="Unassembled WGS sequence"/>
</dbReference>
<gene>
    <name evidence="1" type="ORF">BEI63_18015</name>
</gene>